<dbReference type="InterPro" id="IPR016053">
    <property type="entry name" value="Haem_Oase-like"/>
</dbReference>
<evidence type="ECO:0000313" key="1">
    <source>
        <dbReference type="EMBL" id="NYS60933.1"/>
    </source>
</evidence>
<proteinExistence type="predicted"/>
<evidence type="ECO:0000313" key="2">
    <source>
        <dbReference type="Proteomes" id="UP000586119"/>
    </source>
</evidence>
<dbReference type="Proteomes" id="UP000586119">
    <property type="component" value="Unassembled WGS sequence"/>
</dbReference>
<organism evidence="1 2">
    <name type="scientific">Vreelandella salicampi</name>
    <dbReference type="NCBI Taxonomy" id="1449798"/>
    <lineage>
        <taxon>Bacteria</taxon>
        <taxon>Pseudomonadati</taxon>
        <taxon>Pseudomonadota</taxon>
        <taxon>Gammaproteobacteria</taxon>
        <taxon>Oceanospirillales</taxon>
        <taxon>Halomonadaceae</taxon>
        <taxon>Vreelandella</taxon>
    </lineage>
</organism>
<dbReference type="GO" id="GO:0004392">
    <property type="term" value="F:heme oxygenase (decyclizing) activity"/>
    <property type="evidence" value="ECO:0007669"/>
    <property type="project" value="InterPro"/>
</dbReference>
<name>A0A7Z0LL43_9GAMM</name>
<gene>
    <name evidence="1" type="ORF">HZS81_09185</name>
</gene>
<dbReference type="CDD" id="cd19166">
    <property type="entry name" value="HemeO-bac"/>
    <property type="match status" value="1"/>
</dbReference>
<dbReference type="Gene3D" id="1.20.910.10">
    <property type="entry name" value="Heme oxygenase-like"/>
    <property type="match status" value="1"/>
</dbReference>
<dbReference type="RefSeq" id="WP_179930267.1">
    <property type="nucleotide sequence ID" value="NZ_JACCDF010000007.1"/>
</dbReference>
<dbReference type="GO" id="GO:0006788">
    <property type="term" value="P:heme oxidation"/>
    <property type="evidence" value="ECO:0007669"/>
    <property type="project" value="InterPro"/>
</dbReference>
<accession>A0A7Z0LL43</accession>
<dbReference type="InterPro" id="IPR016084">
    <property type="entry name" value="Haem_Oase-like_multi-hlx"/>
</dbReference>
<dbReference type="EMBL" id="JACCDF010000007">
    <property type="protein sequence ID" value="NYS60933.1"/>
    <property type="molecule type" value="Genomic_DNA"/>
</dbReference>
<sequence>MEADELARFLKRYTRQAHHRVDQHPRLKPLMQAELDLADYGRALAALYPAVNWLEHWVAKALEAFELAYPLVPRGPLLAADLIALGLAPAPTPPPQAEAMPASKACALGALYVLEGSRLGGDMIAHHVHQRLGNDAPMGFFTAPHPLGDGFWQAFWRFAAAECPPREWASMGNAAQQTFETFNAMLSLAPRG</sequence>
<protein>
    <submittedName>
        <fullName evidence="1">Biliverdin-producing heme oxygenase</fullName>
    </submittedName>
</protein>
<dbReference type="SUPFAM" id="SSF48613">
    <property type="entry name" value="Heme oxygenase-like"/>
    <property type="match status" value="1"/>
</dbReference>
<reference evidence="1 2" key="1">
    <citation type="journal article" date="2015" name="Int. J. Syst. Evol. Microbiol.">
        <title>Halomonas salicampi sp. nov., a halotolerant and alkalitolerant bacterium isolated from a saltern soil.</title>
        <authorList>
            <person name="Lee J.C."/>
            <person name="Kim Y.S."/>
            <person name="Yun B.S."/>
            <person name="Whang K.S."/>
        </authorList>
    </citation>
    <scope>NUCLEOTIDE SEQUENCE [LARGE SCALE GENOMIC DNA]</scope>
    <source>
        <strain evidence="1 2">BH103</strain>
    </source>
</reference>
<keyword evidence="2" id="KW-1185">Reference proteome</keyword>
<dbReference type="Pfam" id="PF01126">
    <property type="entry name" value="Heme_oxygenase"/>
    <property type="match status" value="1"/>
</dbReference>
<dbReference type="AlphaFoldDB" id="A0A7Z0LL43"/>
<comment type="caution">
    <text evidence="1">The sequence shown here is derived from an EMBL/GenBank/DDBJ whole genome shotgun (WGS) entry which is preliminary data.</text>
</comment>